<dbReference type="Gene3D" id="3.30.470.30">
    <property type="entry name" value="DNA ligase/mRNA capping enzyme"/>
    <property type="match status" value="1"/>
</dbReference>
<dbReference type="RefSeq" id="WP_015060970.1">
    <property type="nucleotide sequence ID" value="NC_019307.1"/>
</dbReference>
<evidence type="ECO:0000256" key="2">
    <source>
        <dbReference type="ARBA" id="ARBA00022598"/>
    </source>
</evidence>
<accession>I0CEE3</accession>
<evidence type="ECO:0000256" key="4">
    <source>
        <dbReference type="SAM" id="MobiDB-lite"/>
    </source>
</evidence>
<geneLocation type="plasmid" evidence="6">
    <name>pCQ4</name>
</geneLocation>
<evidence type="ECO:0000256" key="1">
    <source>
        <dbReference type="ARBA" id="ARBA00007572"/>
    </source>
</evidence>
<dbReference type="Gene3D" id="3.30.1490.70">
    <property type="match status" value="1"/>
</dbReference>
<dbReference type="GO" id="GO:0006281">
    <property type="term" value="P:DNA repair"/>
    <property type="evidence" value="ECO:0007669"/>
    <property type="project" value="InterPro"/>
</dbReference>
<proteinExistence type="inferred from homology"/>
<dbReference type="SUPFAM" id="SSF56091">
    <property type="entry name" value="DNA ligase/mRNA capping enzyme, catalytic domain"/>
    <property type="match status" value="1"/>
</dbReference>
<dbReference type="InterPro" id="IPR012310">
    <property type="entry name" value="DNA_ligase_ATP-dep_cent"/>
</dbReference>
<dbReference type="InterPro" id="IPR044119">
    <property type="entry name" value="Adenylation_LigC-like"/>
</dbReference>
<reference evidence="6" key="1">
    <citation type="submission" date="2011-12" db="EMBL/GenBank/DDBJ databases">
        <title>Complete nucleotide sequence of Streptomyces circular plasmid pCQ4.</title>
        <authorList>
            <person name="Cheng Q."/>
            <person name="Tian X."/>
            <person name="Qin Z."/>
        </authorList>
    </citation>
    <scope>NUCLEOTIDE SEQUENCE</scope>
    <source>
        <strain evidence="6">W75</strain>
        <plasmid evidence="6">pCQ4</plasmid>
    </source>
</reference>
<evidence type="ECO:0000259" key="5">
    <source>
        <dbReference type="Pfam" id="PF01068"/>
    </source>
</evidence>
<gene>
    <name evidence="6" type="ORF">pCQ4.31</name>
</gene>
<dbReference type="PANTHER" id="PTHR45674">
    <property type="entry name" value="DNA LIGASE 1/3 FAMILY MEMBER"/>
    <property type="match status" value="1"/>
</dbReference>
<comment type="catalytic activity">
    <reaction evidence="3">
        <text>ATP + (deoxyribonucleotide)n-3'-hydroxyl + 5'-phospho-(deoxyribonucleotide)m = (deoxyribonucleotide)n+m + AMP + diphosphate.</text>
        <dbReference type="EC" id="6.5.1.1"/>
    </reaction>
</comment>
<dbReference type="EMBL" id="JQ340175">
    <property type="protein sequence ID" value="AFH75156.1"/>
    <property type="molecule type" value="Genomic_DNA"/>
</dbReference>
<dbReference type="AlphaFoldDB" id="I0CEE3"/>
<dbReference type="InterPro" id="IPR012340">
    <property type="entry name" value="NA-bd_OB-fold"/>
</dbReference>
<dbReference type="GO" id="GO:0006310">
    <property type="term" value="P:DNA recombination"/>
    <property type="evidence" value="ECO:0007669"/>
    <property type="project" value="InterPro"/>
</dbReference>
<dbReference type="InterPro" id="IPR050191">
    <property type="entry name" value="ATP-dep_DNA_ligase"/>
</dbReference>
<keyword evidence="2 6" id="KW-0436">Ligase</keyword>
<dbReference type="Pfam" id="PF01068">
    <property type="entry name" value="DNA_ligase_A_M"/>
    <property type="match status" value="1"/>
</dbReference>
<keyword evidence="6" id="KW-0614">Plasmid</keyword>
<feature type="domain" description="ATP-dependent DNA ligase family profile" evidence="5">
    <location>
        <begin position="23"/>
        <end position="200"/>
    </location>
</feature>
<evidence type="ECO:0000256" key="3">
    <source>
        <dbReference type="ARBA" id="ARBA00034003"/>
    </source>
</evidence>
<sequence>MLEPPIRPMTAEARAELPPAGKPGSMFWQQKLDGYRVVAFIRSGRLFLQSKSGADLTSHFPELQASTAGLAEDVVVDGELVVLRDGRLDFAALQQRARLGGFRARSAARSSPAHVVLFDLLGADGVSWMGRPYRDRWARLGQLVEGGALGGRWVLVGSTLARDQAVEWMDPAWGRVGIEGVVYKPAGGVYRPGKAGWGKVRARETAEGVVASVTGPVAAPDTLLLARRDAEGNLRMVARTVPLTAPVRRQVGALLTAAGPDHPWHGVRFSSGWGIKATLPHTPVDPVLVAEFAGDTAVDDAGRYRHPVRFVRLRDDMAPDSVPPTP</sequence>
<protein>
    <submittedName>
        <fullName evidence="6">Putative ATP dependent DNA ligase</fullName>
    </submittedName>
</protein>
<dbReference type="InterPro" id="IPR044117">
    <property type="entry name" value="OBF_LigC-like"/>
</dbReference>
<dbReference type="CDD" id="cd07970">
    <property type="entry name" value="OBF_DNA_ligase_LigC"/>
    <property type="match status" value="1"/>
</dbReference>
<name>I0CEE3_9ACTN</name>
<evidence type="ECO:0000313" key="6">
    <source>
        <dbReference type="EMBL" id="AFH75156.1"/>
    </source>
</evidence>
<comment type="similarity">
    <text evidence="1">Belongs to the ATP-dependent DNA ligase family.</text>
</comment>
<dbReference type="CDD" id="cd07905">
    <property type="entry name" value="Adenylation_DNA_ligase_LigC"/>
    <property type="match status" value="1"/>
</dbReference>
<organism evidence="6">
    <name type="scientific">Streptomyces sp. W75</name>
    <dbReference type="NCBI Taxonomy" id="1170711"/>
    <lineage>
        <taxon>Bacteria</taxon>
        <taxon>Bacillati</taxon>
        <taxon>Actinomycetota</taxon>
        <taxon>Actinomycetes</taxon>
        <taxon>Kitasatosporales</taxon>
        <taxon>Streptomycetaceae</taxon>
        <taxon>Streptomyces</taxon>
    </lineage>
</organism>
<dbReference type="PANTHER" id="PTHR45674:SF4">
    <property type="entry name" value="DNA LIGASE 1"/>
    <property type="match status" value="1"/>
</dbReference>
<dbReference type="Gene3D" id="2.40.50.140">
    <property type="entry name" value="Nucleic acid-binding proteins"/>
    <property type="match status" value="1"/>
</dbReference>
<dbReference type="GO" id="GO:0003910">
    <property type="term" value="F:DNA ligase (ATP) activity"/>
    <property type="evidence" value="ECO:0007669"/>
    <property type="project" value="UniProtKB-EC"/>
</dbReference>
<dbReference type="GO" id="GO:0005524">
    <property type="term" value="F:ATP binding"/>
    <property type="evidence" value="ECO:0007669"/>
    <property type="project" value="InterPro"/>
</dbReference>
<feature type="region of interest" description="Disordered" evidence="4">
    <location>
        <begin position="1"/>
        <end position="20"/>
    </location>
</feature>